<dbReference type="RefSeq" id="XP_019487981.1">
    <property type="nucleotide sequence ID" value="XM_019632436.1"/>
</dbReference>
<dbReference type="Pfam" id="PF08434">
    <property type="entry name" value="CLCA"/>
    <property type="match status" value="1"/>
</dbReference>
<evidence type="ECO:0000259" key="2">
    <source>
        <dbReference type="Pfam" id="PF08434"/>
    </source>
</evidence>
<feature type="chain" id="PRO_5034691065" evidence="1">
    <location>
        <begin position="22"/>
        <end position="422"/>
    </location>
</feature>
<dbReference type="Proteomes" id="UP000694851">
    <property type="component" value="Unplaced"/>
</dbReference>
<proteinExistence type="predicted"/>
<gene>
    <name evidence="4" type="primary">LOC109376505</name>
</gene>
<evidence type="ECO:0000256" key="1">
    <source>
        <dbReference type="SAM" id="SignalP"/>
    </source>
</evidence>
<dbReference type="KEGG" id="hai:109376505"/>
<protein>
    <submittedName>
        <fullName evidence="4">Calcium-activated chloride channel regulator 2-like</fullName>
    </submittedName>
</protein>
<organism evidence="3 4">
    <name type="scientific">Hipposideros armiger</name>
    <name type="common">Great Himalayan leaf-nosed bat</name>
    <dbReference type="NCBI Taxonomy" id="186990"/>
    <lineage>
        <taxon>Eukaryota</taxon>
        <taxon>Metazoa</taxon>
        <taxon>Chordata</taxon>
        <taxon>Craniata</taxon>
        <taxon>Vertebrata</taxon>
        <taxon>Euteleostomi</taxon>
        <taxon>Mammalia</taxon>
        <taxon>Eutheria</taxon>
        <taxon>Laurasiatheria</taxon>
        <taxon>Chiroptera</taxon>
        <taxon>Yinpterochiroptera</taxon>
        <taxon>Rhinolophoidea</taxon>
        <taxon>Hipposideridae</taxon>
        <taxon>Hipposideros</taxon>
    </lineage>
</organism>
<accession>A0A8B7QHF2</accession>
<sequence>MTHRDNAGPVCSLKFVTLLVALSPELLFLGAGVQLQNNGYDGLLVAINPQVSEDQNLIPNIKEMITEASFYLFNATKRRLFFRNIKIVIPATWKANNYSKVKQESYEKANVIVTNWYGAHGGDPYTLQYRGCGKEGKYIYFTPDFLLNDDLTAGYGSRGRVFVHEWAHLRWGVFDEYNNEKPVYINGQNQIKVTRLLESMGENVKPHHEMRNTVAVDNSVGNDTAFLVTWQTSGPPEIVVFDPNGRKYNTNNFIINQALRTAHLWIPGTAVPGPWTYTLNNTHHSLQALKVTAISRASCSDIPPATVEVFVEEDSTRFPHPMMIYANVRKGFYPILNATVTAMIEPETGDPVTLKLFDDGAGVDVIKNDGIYSRYFFSFAVNGRYSLKVHVNHSPSISALAHSIPGSHAMYIPGYIANGKNH</sequence>
<reference evidence="4" key="1">
    <citation type="submission" date="2025-08" db="UniProtKB">
        <authorList>
            <consortium name="RefSeq"/>
        </authorList>
    </citation>
    <scope>IDENTIFICATION</scope>
    <source>
        <tissue evidence="4">Muscle</tissue>
    </source>
</reference>
<dbReference type="InterPro" id="IPR013642">
    <property type="entry name" value="CLCA_N"/>
</dbReference>
<evidence type="ECO:0000313" key="3">
    <source>
        <dbReference type="Proteomes" id="UP000694851"/>
    </source>
</evidence>
<name>A0A8B7QHF2_HIPAR</name>
<dbReference type="AlphaFoldDB" id="A0A8B7QHF2"/>
<evidence type="ECO:0000313" key="4">
    <source>
        <dbReference type="RefSeq" id="XP_019487981.1"/>
    </source>
</evidence>
<keyword evidence="3" id="KW-1185">Reference proteome</keyword>
<dbReference type="GeneID" id="109376505"/>
<keyword evidence="1" id="KW-0732">Signal</keyword>
<feature type="signal peptide" evidence="1">
    <location>
        <begin position="1"/>
        <end position="21"/>
    </location>
</feature>
<dbReference type="NCBIfam" id="NF041940">
    <property type="entry name" value="choice_anch_X"/>
    <property type="match status" value="1"/>
</dbReference>
<feature type="domain" description="Calcium-activated chloride channel N-terminal" evidence="2">
    <location>
        <begin position="33"/>
        <end position="200"/>
    </location>
</feature>
<dbReference type="OrthoDB" id="687730at2759"/>